<evidence type="ECO:0000313" key="2">
    <source>
        <dbReference type="Proteomes" id="UP001597058"/>
    </source>
</evidence>
<dbReference type="EMBL" id="JBHTMM010000041">
    <property type="protein sequence ID" value="MFD1309701.1"/>
    <property type="molecule type" value="Genomic_DNA"/>
</dbReference>
<sequence>MLSIDRDSREFVGAEVSALVNGRAYNPTADVVEFAFTGPDDTRPTDWHAGVWDTPPAGASSYRAQVLIGPGGSGPELDPGTYRMWLRVTDSPERPVIPVGALTIT</sequence>
<evidence type="ECO:0000313" key="1">
    <source>
        <dbReference type="EMBL" id="MFD1309701.1"/>
    </source>
</evidence>
<gene>
    <name evidence="1" type="ORF">ACFQ5X_28065</name>
</gene>
<dbReference type="RefSeq" id="WP_381329021.1">
    <property type="nucleotide sequence ID" value="NZ_JBHTMM010000041.1"/>
</dbReference>
<proteinExistence type="predicted"/>
<dbReference type="Proteomes" id="UP001597058">
    <property type="component" value="Unassembled WGS sequence"/>
</dbReference>
<name>A0ABW3XL57_9ACTN</name>
<keyword evidence="2" id="KW-1185">Reference proteome</keyword>
<reference evidence="2" key="1">
    <citation type="journal article" date="2019" name="Int. J. Syst. Evol. Microbiol.">
        <title>The Global Catalogue of Microorganisms (GCM) 10K type strain sequencing project: providing services to taxonomists for standard genome sequencing and annotation.</title>
        <authorList>
            <consortium name="The Broad Institute Genomics Platform"/>
            <consortium name="The Broad Institute Genome Sequencing Center for Infectious Disease"/>
            <person name="Wu L."/>
            <person name="Ma J."/>
        </authorList>
    </citation>
    <scope>NUCLEOTIDE SEQUENCE [LARGE SCALE GENOMIC DNA]</scope>
    <source>
        <strain evidence="2">CGMCC 4.7020</strain>
    </source>
</reference>
<organism evidence="1 2">
    <name type="scientific">Streptomyces kaempferi</name>
    <dbReference type="NCBI Taxonomy" id="333725"/>
    <lineage>
        <taxon>Bacteria</taxon>
        <taxon>Bacillati</taxon>
        <taxon>Actinomycetota</taxon>
        <taxon>Actinomycetes</taxon>
        <taxon>Kitasatosporales</taxon>
        <taxon>Streptomycetaceae</taxon>
        <taxon>Streptomyces</taxon>
    </lineage>
</organism>
<comment type="caution">
    <text evidence="1">The sequence shown here is derived from an EMBL/GenBank/DDBJ whole genome shotgun (WGS) entry which is preliminary data.</text>
</comment>
<accession>A0ABW3XL57</accession>
<protein>
    <submittedName>
        <fullName evidence="1">Uncharacterized protein</fullName>
    </submittedName>
</protein>